<evidence type="ECO:0008006" key="4">
    <source>
        <dbReference type="Google" id="ProtNLM"/>
    </source>
</evidence>
<proteinExistence type="predicted"/>
<dbReference type="Gene3D" id="2.40.260.10">
    <property type="entry name" value="Sortase"/>
    <property type="match status" value="1"/>
</dbReference>
<dbReference type="InterPro" id="IPR005754">
    <property type="entry name" value="Sortase"/>
</dbReference>
<dbReference type="Pfam" id="PF04203">
    <property type="entry name" value="Sortase"/>
    <property type="match status" value="1"/>
</dbReference>
<evidence type="ECO:0000313" key="2">
    <source>
        <dbReference type="EMBL" id="OGY16154.1"/>
    </source>
</evidence>
<dbReference type="AlphaFoldDB" id="A0A1G1VLD7"/>
<dbReference type="NCBIfam" id="TIGR01076">
    <property type="entry name" value="sortase_fam"/>
    <property type="match status" value="1"/>
</dbReference>
<sequence length="190" mass="20777">MTRIEKFTISSISMVFLGAALLTAPRQTASPEDVVSFPLYPLEVEASETAEKVVRGETPTKLRISSIAVDAAVREANVERNDWGFFEDAVSFWNGSARPGEGGNVVLYAHRKSLFGLLSQVKIGDSVIVGTQNGSFRYTISSFRVVSPEQLEVFAPTDEEQLTLLTCTNPDDADRLVVIARPSFSFGELL</sequence>
<comment type="caution">
    <text evidence="2">The sequence shown here is derived from an EMBL/GenBank/DDBJ whole genome shotgun (WGS) entry which is preliminary data.</text>
</comment>
<organism evidence="2 3">
    <name type="scientific">Candidatus Chisholmbacteria bacterium RIFCSPHIGHO2_01_FULL_49_18</name>
    <dbReference type="NCBI Taxonomy" id="1797590"/>
    <lineage>
        <taxon>Bacteria</taxon>
        <taxon>Candidatus Chisholmiibacteriota</taxon>
    </lineage>
</organism>
<evidence type="ECO:0000313" key="3">
    <source>
        <dbReference type="Proteomes" id="UP000179069"/>
    </source>
</evidence>
<protein>
    <recommendedName>
        <fullName evidence="4">Sortase</fullName>
    </recommendedName>
</protein>
<reference evidence="2 3" key="1">
    <citation type="journal article" date="2016" name="Nat. Commun.">
        <title>Thousands of microbial genomes shed light on interconnected biogeochemical processes in an aquifer system.</title>
        <authorList>
            <person name="Anantharaman K."/>
            <person name="Brown C.T."/>
            <person name="Hug L.A."/>
            <person name="Sharon I."/>
            <person name="Castelle C.J."/>
            <person name="Probst A.J."/>
            <person name="Thomas B.C."/>
            <person name="Singh A."/>
            <person name="Wilkins M.J."/>
            <person name="Karaoz U."/>
            <person name="Brodie E.L."/>
            <person name="Williams K.H."/>
            <person name="Hubbard S.S."/>
            <person name="Banfield J.F."/>
        </authorList>
    </citation>
    <scope>NUCLEOTIDE SEQUENCE [LARGE SCALE GENOMIC DNA]</scope>
</reference>
<gene>
    <name evidence="2" type="ORF">A2785_01025</name>
</gene>
<accession>A0A1G1VLD7</accession>
<evidence type="ECO:0000256" key="1">
    <source>
        <dbReference type="ARBA" id="ARBA00022801"/>
    </source>
</evidence>
<name>A0A1G1VLD7_9BACT</name>
<keyword evidence="1" id="KW-0378">Hydrolase</keyword>
<dbReference type="EMBL" id="MHCI01000019">
    <property type="protein sequence ID" value="OGY16154.1"/>
    <property type="molecule type" value="Genomic_DNA"/>
</dbReference>
<dbReference type="SUPFAM" id="SSF63817">
    <property type="entry name" value="Sortase"/>
    <property type="match status" value="1"/>
</dbReference>
<dbReference type="InterPro" id="IPR023365">
    <property type="entry name" value="Sortase_dom-sf"/>
</dbReference>
<dbReference type="GO" id="GO:0016787">
    <property type="term" value="F:hydrolase activity"/>
    <property type="evidence" value="ECO:0007669"/>
    <property type="project" value="UniProtKB-KW"/>
</dbReference>
<dbReference type="Proteomes" id="UP000179069">
    <property type="component" value="Unassembled WGS sequence"/>
</dbReference>